<dbReference type="EMBL" id="JAUTXU010000285">
    <property type="protein sequence ID" value="KAK3690588.1"/>
    <property type="molecule type" value="Genomic_DNA"/>
</dbReference>
<name>A0ACC3MF64_9PEZI</name>
<reference evidence="1" key="1">
    <citation type="submission" date="2023-07" db="EMBL/GenBank/DDBJ databases">
        <title>Black Yeasts Isolated from many extreme environments.</title>
        <authorList>
            <person name="Coleine C."/>
            <person name="Stajich J.E."/>
            <person name="Selbmann L."/>
        </authorList>
    </citation>
    <scope>NUCLEOTIDE SEQUENCE</scope>
    <source>
        <strain evidence="1">CCFEE 5714</strain>
    </source>
</reference>
<comment type="caution">
    <text evidence="1">The sequence shown here is derived from an EMBL/GenBank/DDBJ whole genome shotgun (WGS) entry which is preliminary data.</text>
</comment>
<sequence length="94" mass="10273">MSSVSSQSIRRYILTASVTAITVTGAWYGAGLKSRQEFKKEKTAALEATPAQKIEQLESTKFRLLQQKADLQTKIDRLSAKTNTTSGDAQQHAG</sequence>
<keyword evidence="2" id="KW-1185">Reference proteome</keyword>
<dbReference type="Proteomes" id="UP001281147">
    <property type="component" value="Unassembled WGS sequence"/>
</dbReference>
<organism evidence="1 2">
    <name type="scientific">Vermiconidia calcicola</name>
    <dbReference type="NCBI Taxonomy" id="1690605"/>
    <lineage>
        <taxon>Eukaryota</taxon>
        <taxon>Fungi</taxon>
        <taxon>Dikarya</taxon>
        <taxon>Ascomycota</taxon>
        <taxon>Pezizomycotina</taxon>
        <taxon>Dothideomycetes</taxon>
        <taxon>Dothideomycetidae</taxon>
        <taxon>Mycosphaerellales</taxon>
        <taxon>Extremaceae</taxon>
        <taxon>Vermiconidia</taxon>
    </lineage>
</organism>
<proteinExistence type="predicted"/>
<accession>A0ACC3MF64</accession>
<evidence type="ECO:0000313" key="2">
    <source>
        <dbReference type="Proteomes" id="UP001281147"/>
    </source>
</evidence>
<evidence type="ECO:0000313" key="1">
    <source>
        <dbReference type="EMBL" id="KAK3690588.1"/>
    </source>
</evidence>
<protein>
    <submittedName>
        <fullName evidence="1">Uncharacterized protein</fullName>
    </submittedName>
</protein>
<gene>
    <name evidence="1" type="ORF">LTR37_019084</name>
</gene>